<evidence type="ECO:0000256" key="6">
    <source>
        <dbReference type="SAM" id="Phobius"/>
    </source>
</evidence>
<feature type="transmembrane region" description="Helical" evidence="6">
    <location>
        <begin position="12"/>
        <end position="33"/>
    </location>
</feature>
<dbReference type="Proteomes" id="UP000823928">
    <property type="component" value="Unassembled WGS sequence"/>
</dbReference>
<dbReference type="GO" id="GO:0005886">
    <property type="term" value="C:plasma membrane"/>
    <property type="evidence" value="ECO:0007669"/>
    <property type="project" value="UniProtKB-SubCell"/>
</dbReference>
<name>A0A9D1F033_9BACT</name>
<evidence type="ECO:0000256" key="1">
    <source>
        <dbReference type="ARBA" id="ARBA00004236"/>
    </source>
</evidence>
<comment type="caution">
    <text evidence="7">The sequence shown here is derived from an EMBL/GenBank/DDBJ whole genome shotgun (WGS) entry which is preliminary data.</text>
</comment>
<proteinExistence type="predicted"/>
<dbReference type="GO" id="GO:0015081">
    <property type="term" value="F:sodium ion transmembrane transporter activity"/>
    <property type="evidence" value="ECO:0007669"/>
    <property type="project" value="InterPro"/>
</dbReference>
<dbReference type="Pfam" id="PF04277">
    <property type="entry name" value="OAD_gamma"/>
    <property type="match status" value="1"/>
</dbReference>
<keyword evidence="3 6" id="KW-0812">Transmembrane</keyword>
<reference evidence="7" key="2">
    <citation type="journal article" date="2021" name="PeerJ">
        <title>Extensive microbial diversity within the chicken gut microbiome revealed by metagenomics and culture.</title>
        <authorList>
            <person name="Gilroy R."/>
            <person name="Ravi A."/>
            <person name="Getino M."/>
            <person name="Pursley I."/>
            <person name="Horton D.L."/>
            <person name="Alikhan N.F."/>
            <person name="Baker D."/>
            <person name="Gharbi K."/>
            <person name="Hall N."/>
            <person name="Watson M."/>
            <person name="Adriaenssens E.M."/>
            <person name="Foster-Nyarko E."/>
            <person name="Jarju S."/>
            <person name="Secka A."/>
            <person name="Antonio M."/>
            <person name="Oren A."/>
            <person name="Chaudhuri R.R."/>
            <person name="La Ragione R."/>
            <person name="Hildebrand F."/>
            <person name="Pallen M.J."/>
        </authorList>
    </citation>
    <scope>NUCLEOTIDE SEQUENCE</scope>
    <source>
        <strain evidence="7">6276</strain>
    </source>
</reference>
<keyword evidence="4 6" id="KW-1133">Transmembrane helix</keyword>
<organism evidence="7 8">
    <name type="scientific">Candidatus Scatousia excrementigallinarum</name>
    <dbReference type="NCBI Taxonomy" id="2840935"/>
    <lineage>
        <taxon>Bacteria</taxon>
        <taxon>Candidatus Scatousia</taxon>
    </lineage>
</organism>
<dbReference type="NCBIfam" id="TIGR01195">
    <property type="entry name" value="oadG_fam"/>
    <property type="match status" value="1"/>
</dbReference>
<dbReference type="AlphaFoldDB" id="A0A9D1F033"/>
<evidence type="ECO:0000313" key="7">
    <source>
        <dbReference type="EMBL" id="HIS36577.1"/>
    </source>
</evidence>
<comment type="subcellular location">
    <subcellularLocation>
        <location evidence="1">Cell membrane</location>
    </subcellularLocation>
</comment>
<evidence type="ECO:0000256" key="5">
    <source>
        <dbReference type="ARBA" id="ARBA00023136"/>
    </source>
</evidence>
<evidence type="ECO:0000256" key="2">
    <source>
        <dbReference type="ARBA" id="ARBA00022475"/>
    </source>
</evidence>
<sequence>MMEQFTLHLEEGLILLAIGMGVVFGFLLIMVFAMNAMSMVVKWLNKLFPEEVEVVEKKGVRKNVAEEEAIAVAIAVARAQG</sequence>
<dbReference type="InterPro" id="IPR005899">
    <property type="entry name" value="Na_pump_deCOase"/>
</dbReference>
<gene>
    <name evidence="7" type="ORF">IAC10_08110</name>
</gene>
<dbReference type="EMBL" id="DVIU01000159">
    <property type="protein sequence ID" value="HIS36577.1"/>
    <property type="molecule type" value="Genomic_DNA"/>
</dbReference>
<keyword evidence="5 6" id="KW-0472">Membrane</keyword>
<keyword evidence="2" id="KW-1003">Cell membrane</keyword>
<accession>A0A9D1F033</accession>
<reference evidence="7" key="1">
    <citation type="submission" date="2020-10" db="EMBL/GenBank/DDBJ databases">
        <authorList>
            <person name="Gilroy R."/>
        </authorList>
    </citation>
    <scope>NUCLEOTIDE SEQUENCE</scope>
    <source>
        <strain evidence="7">6276</strain>
    </source>
</reference>
<evidence type="ECO:0000313" key="8">
    <source>
        <dbReference type="Proteomes" id="UP000823928"/>
    </source>
</evidence>
<evidence type="ECO:0000256" key="4">
    <source>
        <dbReference type="ARBA" id="ARBA00022989"/>
    </source>
</evidence>
<evidence type="ECO:0000256" key="3">
    <source>
        <dbReference type="ARBA" id="ARBA00022692"/>
    </source>
</evidence>
<protein>
    <submittedName>
        <fullName evidence="7">OadG family protein</fullName>
    </submittedName>
</protein>
<dbReference type="GO" id="GO:0036376">
    <property type="term" value="P:sodium ion export across plasma membrane"/>
    <property type="evidence" value="ECO:0007669"/>
    <property type="project" value="InterPro"/>
</dbReference>